<protein>
    <submittedName>
        <fullName evidence="1">Uncharacterized protein</fullName>
    </submittedName>
</protein>
<dbReference type="AlphaFoldDB" id="A0A098Q2D9"/>
<evidence type="ECO:0000313" key="2">
    <source>
        <dbReference type="Proteomes" id="UP000028012"/>
    </source>
</evidence>
<gene>
    <name evidence="1" type="ORF">GW15_0202105</name>
</gene>
<sequence>MTILTAYRDACAVMADLWICVQRPPASAIMPRDA</sequence>
<dbReference type="Proteomes" id="UP000028012">
    <property type="component" value="Unassembled WGS sequence"/>
</dbReference>
<reference evidence="1 2" key="1">
    <citation type="submission" date="2014-09" db="EMBL/GenBank/DDBJ databases">
        <title>A draft genome sequence for Xanthomonas axonopodis pv. vasculorum NCPPB 900.</title>
        <authorList>
            <person name="Harrison J."/>
            <person name="Studholme D.J."/>
        </authorList>
    </citation>
    <scope>NUCLEOTIDE SEQUENCE [LARGE SCALE GENOMIC DNA]</scope>
    <source>
        <strain evidence="1 2">NCPPB 900</strain>
    </source>
</reference>
<name>A0A098Q2D9_9XANT</name>
<accession>A0A098Q2D9</accession>
<organism evidence="1 2">
    <name type="scientific">Xanthomonas axonopodis pv. vasculorum</name>
    <dbReference type="NCBI Taxonomy" id="325777"/>
    <lineage>
        <taxon>Bacteria</taxon>
        <taxon>Pseudomonadati</taxon>
        <taxon>Pseudomonadota</taxon>
        <taxon>Gammaproteobacteria</taxon>
        <taxon>Lysobacterales</taxon>
        <taxon>Lysobacteraceae</taxon>
        <taxon>Xanthomonas</taxon>
    </lineage>
</organism>
<proteinExistence type="predicted"/>
<evidence type="ECO:0000313" key="1">
    <source>
        <dbReference type="EMBL" id="KGE53480.1"/>
    </source>
</evidence>
<dbReference type="EMBL" id="JPHD02000021">
    <property type="protein sequence ID" value="KGE53480.1"/>
    <property type="molecule type" value="Genomic_DNA"/>
</dbReference>
<comment type="caution">
    <text evidence="1">The sequence shown here is derived from an EMBL/GenBank/DDBJ whole genome shotgun (WGS) entry which is preliminary data.</text>
</comment>
<dbReference type="HOGENOM" id="CLU_3376721_0_0_6"/>